<dbReference type="GO" id="GO:0003723">
    <property type="term" value="F:RNA binding"/>
    <property type="evidence" value="ECO:0007669"/>
    <property type="project" value="UniProtKB-KW"/>
</dbReference>
<dbReference type="PANTHER" id="PTHR47545">
    <property type="entry name" value="MULTIFUNCTIONAL CCA PROTEIN"/>
    <property type="match status" value="1"/>
</dbReference>
<dbReference type="Gene3D" id="3.30.460.10">
    <property type="entry name" value="Beta Polymerase, domain 2"/>
    <property type="match status" value="1"/>
</dbReference>
<dbReference type="AlphaFoldDB" id="A0A2D2LUE6"/>
<keyword evidence="5" id="KW-0479">Metal-binding</keyword>
<dbReference type="SUPFAM" id="SSF81301">
    <property type="entry name" value="Nucleotidyltransferase"/>
    <property type="match status" value="1"/>
</dbReference>
<evidence type="ECO:0000259" key="13">
    <source>
        <dbReference type="Pfam" id="PF12627"/>
    </source>
</evidence>
<dbReference type="InterPro" id="IPR012006">
    <property type="entry name" value="CCA_bact"/>
</dbReference>
<dbReference type="SUPFAM" id="SSF81891">
    <property type="entry name" value="Poly A polymerase C-terminal region-like"/>
    <property type="match status" value="1"/>
</dbReference>
<dbReference type="InterPro" id="IPR050124">
    <property type="entry name" value="tRNA_CCA-adding_enzyme"/>
</dbReference>
<evidence type="ECO:0000256" key="5">
    <source>
        <dbReference type="ARBA" id="ARBA00022723"/>
    </source>
</evidence>
<proteinExistence type="inferred from homology"/>
<evidence type="ECO:0000256" key="4">
    <source>
        <dbReference type="ARBA" id="ARBA00022695"/>
    </source>
</evidence>
<dbReference type="GO" id="GO:0042245">
    <property type="term" value="P:RNA repair"/>
    <property type="evidence" value="ECO:0007669"/>
    <property type="project" value="UniProtKB-KW"/>
</dbReference>
<evidence type="ECO:0000256" key="9">
    <source>
        <dbReference type="ARBA" id="ARBA00022842"/>
    </source>
</evidence>
<sequence length="393" mass="44370">MQVYLVGGAVRDYVLAREVTEHDYVVVGATPEQMLELGFSQVGADFPVFLHPKTHDEYALARTERKSGNGYLGFKVHADAAVTLEEDLARRDLTINAMAIEVNGLFDCSFKQGKFDTRDIIDPYGGLADIEQKKLRHVSIAFVEDPVRVLRLARFASRYAPLGFTVDESTAKLTSQMKAAGELSHLVAERVWSETSKALTQAWSDIYFDTLCQLNVLDVIMPKLYQASIDNPSQWQLMLSALRMAGEQQAHNVMKFALIATCFKSDQPYHNRTCEYLEFCQGLKVPKNAERLGLFIVEHFDELKNFDHLTADRLFELLRLTNSLKDTSLLEQALQVVHLYQQVKQTALLATIKTQLTQISAKDVASELTGKQIGEAIDKLRLQKLEEILNQPR</sequence>
<evidence type="ECO:0000256" key="3">
    <source>
        <dbReference type="ARBA" id="ARBA00022694"/>
    </source>
</evidence>
<reference evidence="15" key="1">
    <citation type="submission" date="2017-11" db="EMBL/GenBank/DDBJ databases">
        <title>Complete genome sequence of Moraxella osloensis NP7 isolated from human skin.</title>
        <authorList>
            <person name="Lee K."/>
            <person name="Lim J.Y."/>
            <person name="Hwang I."/>
        </authorList>
    </citation>
    <scope>NUCLEOTIDE SEQUENCE [LARGE SCALE GENOMIC DNA]</scope>
    <source>
        <strain evidence="15">NP7</strain>
    </source>
</reference>
<keyword evidence="3" id="KW-0819">tRNA processing</keyword>
<evidence type="ECO:0000256" key="7">
    <source>
        <dbReference type="ARBA" id="ARBA00022800"/>
    </source>
</evidence>
<keyword evidence="2 11" id="KW-0808">Transferase</keyword>
<dbReference type="InterPro" id="IPR002646">
    <property type="entry name" value="PolA_pol_head_dom"/>
</dbReference>
<dbReference type="InterPro" id="IPR032828">
    <property type="entry name" value="PolyA_RNA-bd"/>
</dbReference>
<evidence type="ECO:0000256" key="8">
    <source>
        <dbReference type="ARBA" id="ARBA00022840"/>
    </source>
</evidence>
<dbReference type="CDD" id="cd05398">
    <property type="entry name" value="NT_ClassII-CCAase"/>
    <property type="match status" value="1"/>
</dbReference>
<keyword evidence="10 11" id="KW-0694">RNA-binding</keyword>
<dbReference type="Proteomes" id="UP000229340">
    <property type="component" value="Chromosome"/>
</dbReference>
<dbReference type="Pfam" id="PF01743">
    <property type="entry name" value="PolyA_pol"/>
    <property type="match status" value="1"/>
</dbReference>
<evidence type="ECO:0000259" key="12">
    <source>
        <dbReference type="Pfam" id="PF01743"/>
    </source>
</evidence>
<dbReference type="RefSeq" id="WP_100269926.1">
    <property type="nucleotide sequence ID" value="NZ_CP024443.1"/>
</dbReference>
<evidence type="ECO:0000256" key="10">
    <source>
        <dbReference type="ARBA" id="ARBA00022884"/>
    </source>
</evidence>
<keyword evidence="8" id="KW-0067">ATP-binding</keyword>
<dbReference type="Pfam" id="PF12627">
    <property type="entry name" value="PolyA_pol_RNAbd"/>
    <property type="match status" value="1"/>
</dbReference>
<keyword evidence="7" id="KW-0692">RNA repair</keyword>
<dbReference type="GO" id="GO:0046872">
    <property type="term" value="F:metal ion binding"/>
    <property type="evidence" value="ECO:0007669"/>
    <property type="project" value="UniProtKB-KW"/>
</dbReference>
<dbReference type="EMBL" id="CP024443">
    <property type="protein sequence ID" value="ATR78651.1"/>
    <property type="molecule type" value="Genomic_DNA"/>
</dbReference>
<organism evidence="14 15">
    <name type="scientific">Faucicola osloensis</name>
    <name type="common">Moraxella osloensis</name>
    <dbReference type="NCBI Taxonomy" id="34062"/>
    <lineage>
        <taxon>Bacteria</taxon>
        <taxon>Pseudomonadati</taxon>
        <taxon>Pseudomonadota</taxon>
        <taxon>Gammaproteobacteria</taxon>
        <taxon>Moraxellales</taxon>
        <taxon>Moraxellaceae</taxon>
        <taxon>Faucicola</taxon>
    </lineage>
</organism>
<comment type="similarity">
    <text evidence="11">Belongs to the tRNA nucleotidyltransferase/poly(A) polymerase family.</text>
</comment>
<keyword evidence="6" id="KW-0547">Nucleotide-binding</keyword>
<dbReference type="InterPro" id="IPR043519">
    <property type="entry name" value="NT_sf"/>
</dbReference>
<protein>
    <submittedName>
        <fullName evidence="14">CCA tRNA nucleotidyltransferase</fullName>
    </submittedName>
</protein>
<comment type="cofactor">
    <cofactor evidence="1">
        <name>Mg(2+)</name>
        <dbReference type="ChEBI" id="CHEBI:18420"/>
    </cofactor>
</comment>
<gene>
    <name evidence="14" type="ORF">NP7_04900</name>
</gene>
<dbReference type="PANTHER" id="PTHR47545:SF1">
    <property type="entry name" value="MULTIFUNCTIONAL CCA PROTEIN"/>
    <property type="match status" value="1"/>
</dbReference>
<evidence type="ECO:0000313" key="14">
    <source>
        <dbReference type="EMBL" id="ATR78651.1"/>
    </source>
</evidence>
<name>A0A2D2LUE6_FAUOS</name>
<feature type="domain" description="tRNA nucleotidyltransferase/poly(A) polymerase RNA and SrmB- binding" evidence="13">
    <location>
        <begin position="163"/>
        <end position="224"/>
    </location>
</feature>
<evidence type="ECO:0000313" key="15">
    <source>
        <dbReference type="Proteomes" id="UP000229340"/>
    </source>
</evidence>
<dbReference type="STRING" id="34062.AXE82_01035"/>
<evidence type="ECO:0000256" key="6">
    <source>
        <dbReference type="ARBA" id="ARBA00022741"/>
    </source>
</evidence>
<evidence type="ECO:0000256" key="1">
    <source>
        <dbReference type="ARBA" id="ARBA00001946"/>
    </source>
</evidence>
<dbReference type="GO" id="GO:0004810">
    <property type="term" value="F:CCA tRNA nucleotidyltransferase activity"/>
    <property type="evidence" value="ECO:0007669"/>
    <property type="project" value="InterPro"/>
</dbReference>
<evidence type="ECO:0000256" key="2">
    <source>
        <dbReference type="ARBA" id="ARBA00022679"/>
    </source>
</evidence>
<dbReference type="PIRSF" id="PIRSF000813">
    <property type="entry name" value="CCA_bact"/>
    <property type="match status" value="1"/>
</dbReference>
<keyword evidence="4" id="KW-0548">Nucleotidyltransferase</keyword>
<evidence type="ECO:0000256" key="11">
    <source>
        <dbReference type="RuleBase" id="RU003953"/>
    </source>
</evidence>
<dbReference type="GO" id="GO:0001680">
    <property type="term" value="P:tRNA 3'-terminal CCA addition"/>
    <property type="evidence" value="ECO:0007669"/>
    <property type="project" value="InterPro"/>
</dbReference>
<dbReference type="GO" id="GO:0005524">
    <property type="term" value="F:ATP binding"/>
    <property type="evidence" value="ECO:0007669"/>
    <property type="project" value="UniProtKB-KW"/>
</dbReference>
<feature type="domain" description="Poly A polymerase head" evidence="12">
    <location>
        <begin position="3"/>
        <end position="136"/>
    </location>
</feature>
<keyword evidence="9" id="KW-0460">Magnesium</keyword>
<dbReference type="Gene3D" id="1.10.3090.10">
    <property type="entry name" value="cca-adding enzyme, domain 2"/>
    <property type="match status" value="1"/>
</dbReference>
<accession>A0A2D2LUE6</accession>